<keyword evidence="3" id="KW-1185">Reference proteome</keyword>
<dbReference type="SUPFAM" id="SSF53098">
    <property type="entry name" value="Ribonuclease H-like"/>
    <property type="match status" value="1"/>
</dbReference>
<proteinExistence type="predicted"/>
<dbReference type="PANTHER" id="PTHR46169">
    <property type="entry name" value="DNA REPLICATION-RELATED ELEMENT FACTOR, ISOFORM A"/>
    <property type="match status" value="1"/>
</dbReference>
<dbReference type="PANTHER" id="PTHR46169:SF15">
    <property type="entry name" value="INNER CENTROMERE PROTEIN A-LIKE ISOFORM X1-RELATED"/>
    <property type="match status" value="1"/>
</dbReference>
<gene>
    <name evidence="2" type="ORF">CSSPJE1EN1_LOCUS2982</name>
</gene>
<organism evidence="2 3">
    <name type="scientific">Sphagnum jensenii</name>
    <dbReference type="NCBI Taxonomy" id="128206"/>
    <lineage>
        <taxon>Eukaryota</taxon>
        <taxon>Viridiplantae</taxon>
        <taxon>Streptophyta</taxon>
        <taxon>Embryophyta</taxon>
        <taxon>Bryophyta</taxon>
        <taxon>Sphagnophytina</taxon>
        <taxon>Sphagnopsida</taxon>
        <taxon>Sphagnales</taxon>
        <taxon>Sphagnaceae</taxon>
        <taxon>Sphagnum</taxon>
    </lineage>
</organism>
<dbReference type="EMBL" id="OZ020105">
    <property type="protein sequence ID" value="CAK9257504.1"/>
    <property type="molecule type" value="Genomic_DNA"/>
</dbReference>
<reference evidence="2" key="1">
    <citation type="submission" date="2024-02" db="EMBL/GenBank/DDBJ databases">
        <authorList>
            <consortium name="ELIXIR-Norway"/>
            <consortium name="Elixir Norway"/>
        </authorList>
    </citation>
    <scope>NUCLEOTIDE SEQUENCE</scope>
</reference>
<evidence type="ECO:0000313" key="2">
    <source>
        <dbReference type="EMBL" id="CAK9257504.1"/>
    </source>
</evidence>
<name>A0ABP0VT61_9BRYO</name>
<dbReference type="Pfam" id="PF05699">
    <property type="entry name" value="Dimer_Tnp_hAT"/>
    <property type="match status" value="1"/>
</dbReference>
<dbReference type="InterPro" id="IPR008906">
    <property type="entry name" value="HATC_C_dom"/>
</dbReference>
<protein>
    <recommendedName>
        <fullName evidence="1">HAT C-terminal dimerisation domain-containing protein</fullName>
    </recommendedName>
</protein>
<dbReference type="InterPro" id="IPR012337">
    <property type="entry name" value="RNaseH-like_sf"/>
</dbReference>
<evidence type="ECO:0000313" key="3">
    <source>
        <dbReference type="Proteomes" id="UP001497444"/>
    </source>
</evidence>
<accession>A0ABP0VT61</accession>
<feature type="domain" description="HAT C-terminal dimerisation" evidence="1">
    <location>
        <begin position="165"/>
        <end position="229"/>
    </location>
</feature>
<evidence type="ECO:0000259" key="1">
    <source>
        <dbReference type="Pfam" id="PF05699"/>
    </source>
</evidence>
<sequence length="234" mass="26011">MDQYAADIGHDVLPDLEWHAIDGVSMFLRAPRQVMESLAVDHKPTLDLVPMSVSLLLKHCDNSELKLQEIDDKLMTVGMKAKLEKYKSKLVQEPVIIAAYLNPQIPKSTDSAELKLVVDLVRNSLQHCYSTEVSSHQSIKQEAADNSLFAAMFQPQRGVGGNGNEVDQYLSIGVVKSSGFIDILSWWSARKELLPGHYQMAMDYHGMDYHGTPATSTPSERVNSVAGCEFTCTR</sequence>
<dbReference type="InterPro" id="IPR052717">
    <property type="entry name" value="Vacuolar_transposase_reg"/>
</dbReference>
<dbReference type="Proteomes" id="UP001497444">
    <property type="component" value="Chromosome 10"/>
</dbReference>